<evidence type="ECO:0000256" key="4">
    <source>
        <dbReference type="ARBA" id="ARBA00022695"/>
    </source>
</evidence>
<evidence type="ECO:0000256" key="3">
    <source>
        <dbReference type="ARBA" id="ARBA00022679"/>
    </source>
</evidence>
<evidence type="ECO:0000313" key="11">
    <source>
        <dbReference type="Proteomes" id="UP000796761"/>
    </source>
</evidence>
<dbReference type="GO" id="GO:0004523">
    <property type="term" value="F:RNA-DNA hybrid ribonuclease activity"/>
    <property type="evidence" value="ECO:0007669"/>
    <property type="project" value="UniProtKB-EC"/>
</dbReference>
<comment type="caution">
    <text evidence="10">The sequence shown here is derived from an EMBL/GenBank/DDBJ whole genome shotgun (WGS) entry which is preliminary data.</text>
</comment>
<evidence type="ECO:0000256" key="1">
    <source>
        <dbReference type="ARBA" id="ARBA00010879"/>
    </source>
</evidence>
<dbReference type="EC" id="3.1.26.4" evidence="2"/>
<dbReference type="InterPro" id="IPR043502">
    <property type="entry name" value="DNA/RNA_pol_sf"/>
</dbReference>
<dbReference type="InterPro" id="IPR043128">
    <property type="entry name" value="Rev_trsase/Diguanyl_cyclase"/>
</dbReference>
<dbReference type="PANTHER" id="PTHR41694">
    <property type="entry name" value="ENDOGENOUS RETROVIRUS GROUP K MEMBER POL PROTEIN"/>
    <property type="match status" value="1"/>
</dbReference>
<accession>A0A8K1DAR5</accession>
<keyword evidence="7" id="KW-0378">Hydrolase</keyword>
<protein>
    <recommendedName>
        <fullName evidence="2">ribonuclease H</fullName>
        <ecNumber evidence="2">3.1.26.4</ecNumber>
    </recommendedName>
</protein>
<dbReference type="OrthoDB" id="9395371at2759"/>
<dbReference type="SUPFAM" id="SSF56672">
    <property type="entry name" value="DNA/RNA polymerases"/>
    <property type="match status" value="1"/>
</dbReference>
<evidence type="ECO:0000256" key="7">
    <source>
        <dbReference type="ARBA" id="ARBA00022801"/>
    </source>
</evidence>
<dbReference type="Gene3D" id="3.30.70.270">
    <property type="match status" value="2"/>
</dbReference>
<dbReference type="Proteomes" id="UP000796761">
    <property type="component" value="Unassembled WGS sequence"/>
</dbReference>
<dbReference type="GO" id="GO:0003964">
    <property type="term" value="F:RNA-directed DNA polymerase activity"/>
    <property type="evidence" value="ECO:0007669"/>
    <property type="project" value="UniProtKB-KW"/>
</dbReference>
<keyword evidence="4" id="KW-0548">Nucleotidyltransferase</keyword>
<keyword evidence="5" id="KW-0540">Nuclease</keyword>
<comment type="similarity">
    <text evidence="1">Belongs to the beta type-B retroviral polymerase family. HERV class-II K(HML-2) pol subfamily.</text>
</comment>
<dbReference type="PROSITE" id="PS50878">
    <property type="entry name" value="RT_POL"/>
    <property type="match status" value="1"/>
</dbReference>
<reference evidence="10" key="1">
    <citation type="submission" date="2019-04" db="EMBL/GenBank/DDBJ databases">
        <title>Genome assembly of Zosterops borbonicus 15179.</title>
        <authorList>
            <person name="Leroy T."/>
            <person name="Anselmetti Y."/>
            <person name="Tilak M.-K."/>
            <person name="Nabholz B."/>
        </authorList>
    </citation>
    <scope>NUCLEOTIDE SEQUENCE</scope>
    <source>
        <strain evidence="10">HGM_15179</strain>
        <tissue evidence="10">Muscle</tissue>
    </source>
</reference>
<evidence type="ECO:0000256" key="2">
    <source>
        <dbReference type="ARBA" id="ARBA00012180"/>
    </source>
</evidence>
<evidence type="ECO:0000256" key="5">
    <source>
        <dbReference type="ARBA" id="ARBA00022722"/>
    </source>
</evidence>
<name>A0A8K1DAR5_9PASS</name>
<evidence type="ECO:0000259" key="9">
    <source>
        <dbReference type="PROSITE" id="PS50878"/>
    </source>
</evidence>
<dbReference type="PANTHER" id="PTHR41694:SF3">
    <property type="entry name" value="RNA-DIRECTED DNA POLYMERASE-RELATED"/>
    <property type="match status" value="1"/>
</dbReference>
<keyword evidence="3" id="KW-0808">Transferase</keyword>
<feature type="domain" description="Reverse transcriptase" evidence="9">
    <location>
        <begin position="1"/>
        <end position="50"/>
    </location>
</feature>
<dbReference type="Pfam" id="PF06817">
    <property type="entry name" value="RVT_thumb"/>
    <property type="match status" value="1"/>
</dbReference>
<organism evidence="10 11">
    <name type="scientific">Zosterops borbonicus</name>
    <dbReference type="NCBI Taxonomy" id="364589"/>
    <lineage>
        <taxon>Eukaryota</taxon>
        <taxon>Metazoa</taxon>
        <taxon>Chordata</taxon>
        <taxon>Craniata</taxon>
        <taxon>Vertebrata</taxon>
        <taxon>Euteleostomi</taxon>
        <taxon>Archelosauria</taxon>
        <taxon>Archosauria</taxon>
        <taxon>Dinosauria</taxon>
        <taxon>Saurischia</taxon>
        <taxon>Theropoda</taxon>
        <taxon>Coelurosauria</taxon>
        <taxon>Aves</taxon>
        <taxon>Neognathae</taxon>
        <taxon>Neoaves</taxon>
        <taxon>Telluraves</taxon>
        <taxon>Australaves</taxon>
        <taxon>Passeriformes</taxon>
        <taxon>Sylvioidea</taxon>
        <taxon>Zosteropidae</taxon>
        <taxon>Zosterops</taxon>
    </lineage>
</organism>
<evidence type="ECO:0000256" key="6">
    <source>
        <dbReference type="ARBA" id="ARBA00022759"/>
    </source>
</evidence>
<proteinExistence type="inferred from homology"/>
<dbReference type="InterPro" id="IPR000477">
    <property type="entry name" value="RT_dom"/>
</dbReference>
<keyword evidence="11" id="KW-1185">Reference proteome</keyword>
<gene>
    <name evidence="10" type="ORF">HGM15179_019342</name>
</gene>
<dbReference type="InterPro" id="IPR010661">
    <property type="entry name" value="RVT_thumb"/>
</dbReference>
<dbReference type="EMBL" id="SWJQ01001635">
    <property type="protein sequence ID" value="TRZ07766.1"/>
    <property type="molecule type" value="Genomic_DNA"/>
</dbReference>
<sequence>MNDILVTASSQDELQRIQPQLIHALHSNGLQVALEKIQQQPPFKYLGVKILERTIQHQEVQFEHSGRTLNDAQKLVDIITWLGLYLELTTGQLSPVFDLLKGDIDLKSPRTLTPEACQVLEEVQRAVSARQVHCIDPSIDVTVFVITPDLHPTAIMANGVTSGLTPSMSWNGFSCPISCRRRQRHCSSSWLV</sequence>
<evidence type="ECO:0000256" key="8">
    <source>
        <dbReference type="ARBA" id="ARBA00022918"/>
    </source>
</evidence>
<keyword evidence="8" id="KW-0695">RNA-directed DNA polymerase</keyword>
<dbReference type="GO" id="GO:0035613">
    <property type="term" value="F:RNA stem-loop binding"/>
    <property type="evidence" value="ECO:0007669"/>
    <property type="project" value="TreeGrafter"/>
</dbReference>
<keyword evidence="6" id="KW-0255">Endonuclease</keyword>
<evidence type="ECO:0000313" key="10">
    <source>
        <dbReference type="EMBL" id="TRZ07766.1"/>
    </source>
</evidence>
<dbReference type="AlphaFoldDB" id="A0A8K1DAR5"/>